<dbReference type="CDD" id="cd07571">
    <property type="entry name" value="ALP_N-acyl_transferase"/>
    <property type="match status" value="1"/>
</dbReference>
<keyword evidence="5 8" id="KW-1133">Transmembrane helix</keyword>
<dbReference type="Gene3D" id="3.60.110.10">
    <property type="entry name" value="Carbon-nitrogen hydrolase"/>
    <property type="match status" value="1"/>
</dbReference>
<reference evidence="10" key="1">
    <citation type="journal article" date="2015" name="Proc. Natl. Acad. Sci. U.S.A.">
        <title>Networks of energetic and metabolic interactions define dynamics in microbial communities.</title>
        <authorList>
            <person name="Embree M."/>
            <person name="Liu J.K."/>
            <person name="Al-Bassam M.M."/>
            <person name="Zengler K."/>
        </authorList>
    </citation>
    <scope>NUCLEOTIDE SEQUENCE</scope>
</reference>
<comment type="caution">
    <text evidence="10">The sequence shown here is derived from an EMBL/GenBank/DDBJ whole genome shotgun (WGS) entry which is preliminary data.</text>
</comment>
<dbReference type="GO" id="GO:0042158">
    <property type="term" value="P:lipoprotein biosynthetic process"/>
    <property type="evidence" value="ECO:0007669"/>
    <property type="project" value="InterPro"/>
</dbReference>
<dbReference type="PANTHER" id="PTHR38686:SF1">
    <property type="entry name" value="APOLIPOPROTEIN N-ACYLTRANSFERASE"/>
    <property type="match status" value="1"/>
</dbReference>
<sequence>MFFFTTLAIVGTWLGFANPAYRFPGLILLFPLAMTQVALAAKTPGQAAKAGLIAGTLGALGVLYWTAIPIRYYGNLPWLLALPMPVLLSLAMGAYVALFAALLQPAAHRLSPLPFGLYAGAVWTLVEIGRGTLFTGFPWLTLTAALVPWPFAVQAASILGAYALGGLLTACMAWIAAGRYFSLTSLIGAVVLAGLWVFGNLELQRPLPEAPAIRVGIVQGNVDQSLKWEPAYQKATVDAYLDLSARQIGEAATDLLVWPETAMPFYFQDGDALAAAVARFARERGVPLVTGSPAYARVGEAYSLYNRVYLIAPDGRVAAHYDKAHLVPFGEYIPFGKYLPFLSKLAHGVGDFVAGQDAAPLRHGNLALGLLICYEAIFPELAQASVEAGANILVNVSNDAWFGRSSAPLQHLDLAALRAVEQGRFLIRATNTGISAVIDPRGRVLAQSGLFVAETLAYGGAALLTDQTIFHRYRGLIHWTCAGIAALLGGLTLLSVPRRRPGKFR</sequence>
<dbReference type="InterPro" id="IPR045378">
    <property type="entry name" value="LNT_N"/>
</dbReference>
<keyword evidence="2" id="KW-1003">Cell membrane</keyword>
<dbReference type="NCBIfam" id="TIGR00546">
    <property type="entry name" value="lnt"/>
    <property type="match status" value="1"/>
</dbReference>
<protein>
    <submittedName>
        <fullName evidence="10">Apolipoprotein n-acyltransferase / copper homeostasis protein cute</fullName>
    </submittedName>
</protein>
<feature type="transmembrane region" description="Helical" evidence="8">
    <location>
        <begin position="476"/>
        <end position="496"/>
    </location>
</feature>
<feature type="transmembrane region" description="Helical" evidence="8">
    <location>
        <begin position="20"/>
        <end position="40"/>
    </location>
</feature>
<comment type="subcellular location">
    <subcellularLocation>
        <location evidence="1">Cell membrane</location>
        <topology evidence="1">Multi-pass membrane protein</topology>
    </subcellularLocation>
</comment>
<keyword evidence="10" id="KW-0449">Lipoprotein</keyword>
<dbReference type="GO" id="GO:0005886">
    <property type="term" value="C:plasma membrane"/>
    <property type="evidence" value="ECO:0007669"/>
    <property type="project" value="UniProtKB-SubCell"/>
</dbReference>
<proteinExistence type="inferred from homology"/>
<dbReference type="InterPro" id="IPR003010">
    <property type="entry name" value="C-N_Hydrolase"/>
</dbReference>
<dbReference type="GO" id="GO:0016410">
    <property type="term" value="F:N-acyltransferase activity"/>
    <property type="evidence" value="ECO:0007669"/>
    <property type="project" value="InterPro"/>
</dbReference>
<accession>A0A0W8GBM2</accession>
<dbReference type="AlphaFoldDB" id="A0A0W8GBM2"/>
<dbReference type="EMBL" id="LNQE01000006">
    <property type="protein sequence ID" value="KUG30067.1"/>
    <property type="molecule type" value="Genomic_DNA"/>
</dbReference>
<evidence type="ECO:0000256" key="5">
    <source>
        <dbReference type="ARBA" id="ARBA00022989"/>
    </source>
</evidence>
<evidence type="ECO:0000256" key="4">
    <source>
        <dbReference type="ARBA" id="ARBA00022692"/>
    </source>
</evidence>
<keyword evidence="7 10" id="KW-0012">Acyltransferase</keyword>
<evidence type="ECO:0000256" key="7">
    <source>
        <dbReference type="ARBA" id="ARBA00023315"/>
    </source>
</evidence>
<evidence type="ECO:0000256" key="8">
    <source>
        <dbReference type="SAM" id="Phobius"/>
    </source>
</evidence>
<organism evidence="10">
    <name type="scientific">hydrocarbon metagenome</name>
    <dbReference type="NCBI Taxonomy" id="938273"/>
    <lineage>
        <taxon>unclassified sequences</taxon>
        <taxon>metagenomes</taxon>
        <taxon>ecological metagenomes</taxon>
    </lineage>
</organism>
<evidence type="ECO:0000256" key="3">
    <source>
        <dbReference type="ARBA" id="ARBA00022679"/>
    </source>
</evidence>
<keyword evidence="3 10" id="KW-0808">Transferase</keyword>
<feature type="transmembrane region" description="Helical" evidence="8">
    <location>
        <begin position="52"/>
        <end position="72"/>
    </location>
</feature>
<dbReference type="InterPro" id="IPR004563">
    <property type="entry name" value="Apolipo_AcylTrfase"/>
</dbReference>
<dbReference type="PROSITE" id="PS50263">
    <property type="entry name" value="CN_HYDROLASE"/>
    <property type="match status" value="1"/>
</dbReference>
<feature type="transmembrane region" description="Helical" evidence="8">
    <location>
        <begin position="151"/>
        <end position="175"/>
    </location>
</feature>
<dbReference type="HAMAP" id="MF_01148">
    <property type="entry name" value="Lnt"/>
    <property type="match status" value="1"/>
</dbReference>
<evidence type="ECO:0000313" key="10">
    <source>
        <dbReference type="EMBL" id="KUG30067.1"/>
    </source>
</evidence>
<evidence type="ECO:0000259" key="9">
    <source>
        <dbReference type="PROSITE" id="PS50263"/>
    </source>
</evidence>
<dbReference type="InterPro" id="IPR036526">
    <property type="entry name" value="C-N_Hydrolase_sf"/>
</dbReference>
<dbReference type="PANTHER" id="PTHR38686">
    <property type="entry name" value="APOLIPOPROTEIN N-ACYLTRANSFERASE"/>
    <property type="match status" value="1"/>
</dbReference>
<dbReference type="Pfam" id="PF20154">
    <property type="entry name" value="LNT_N"/>
    <property type="match status" value="1"/>
</dbReference>
<feature type="transmembrane region" description="Helical" evidence="8">
    <location>
        <begin position="115"/>
        <end position="139"/>
    </location>
</feature>
<evidence type="ECO:0000256" key="6">
    <source>
        <dbReference type="ARBA" id="ARBA00023136"/>
    </source>
</evidence>
<gene>
    <name evidence="10" type="ORF">ASZ90_000036</name>
</gene>
<feature type="transmembrane region" description="Helical" evidence="8">
    <location>
        <begin position="180"/>
        <end position="199"/>
    </location>
</feature>
<keyword evidence="6 8" id="KW-0472">Membrane</keyword>
<keyword evidence="4 8" id="KW-0812">Transmembrane</keyword>
<feature type="transmembrane region" description="Helical" evidence="8">
    <location>
        <begin position="78"/>
        <end position="103"/>
    </location>
</feature>
<feature type="domain" description="CN hydrolase" evidence="9">
    <location>
        <begin position="218"/>
        <end position="465"/>
    </location>
</feature>
<evidence type="ECO:0000256" key="1">
    <source>
        <dbReference type="ARBA" id="ARBA00004651"/>
    </source>
</evidence>
<evidence type="ECO:0000256" key="2">
    <source>
        <dbReference type="ARBA" id="ARBA00022475"/>
    </source>
</evidence>
<dbReference type="SUPFAM" id="SSF56317">
    <property type="entry name" value="Carbon-nitrogen hydrolase"/>
    <property type="match status" value="1"/>
</dbReference>
<name>A0A0W8GBM2_9ZZZZ</name>
<dbReference type="Pfam" id="PF00795">
    <property type="entry name" value="CN_hydrolase"/>
    <property type="match status" value="1"/>
</dbReference>